<dbReference type="PANTHER" id="PTHR40375:SF2">
    <property type="entry name" value="SPORULATION-SPECIFIC PROTEIN 22"/>
    <property type="match status" value="1"/>
</dbReference>
<keyword evidence="2" id="KW-0175">Coiled coil</keyword>
<keyword evidence="1" id="KW-0469">Meiosis</keyword>
<dbReference type="InterPro" id="IPR039057">
    <property type="entry name" value="Spo22/ZIP4"/>
</dbReference>
<feature type="coiled-coil region" evidence="2">
    <location>
        <begin position="483"/>
        <end position="510"/>
    </location>
</feature>
<dbReference type="GO" id="GO:0090173">
    <property type="term" value="P:regulation of synaptonemal complex assembly"/>
    <property type="evidence" value="ECO:0007669"/>
    <property type="project" value="InterPro"/>
</dbReference>
<dbReference type="AlphaFoldDB" id="A0A0B7FKX0"/>
<evidence type="ECO:0000313" key="3">
    <source>
        <dbReference type="EMBL" id="CEL58335.1"/>
    </source>
</evidence>
<dbReference type="EMBL" id="LN679102">
    <property type="protein sequence ID" value="CEL58335.1"/>
    <property type="molecule type" value="Genomic_DNA"/>
</dbReference>
<reference evidence="3 4" key="1">
    <citation type="submission" date="2014-11" db="EMBL/GenBank/DDBJ databases">
        <authorList>
            <person name="Wibberg Daniel"/>
        </authorList>
    </citation>
    <scope>NUCLEOTIDE SEQUENCE [LARGE SCALE GENOMIC DNA]</scope>
    <source>
        <strain evidence="3">Rhizoctonia solani AG1-IB 7/3/14</strain>
    </source>
</reference>
<evidence type="ECO:0008006" key="5">
    <source>
        <dbReference type="Google" id="ProtNLM"/>
    </source>
</evidence>
<evidence type="ECO:0000256" key="1">
    <source>
        <dbReference type="ARBA" id="ARBA00023254"/>
    </source>
</evidence>
<accession>A0A0B7FKX0</accession>
<evidence type="ECO:0000256" key="2">
    <source>
        <dbReference type="SAM" id="Coils"/>
    </source>
</evidence>
<dbReference type="STRING" id="1108050.A0A0B7FKX0"/>
<evidence type="ECO:0000313" key="4">
    <source>
        <dbReference type="Proteomes" id="UP000059188"/>
    </source>
</evidence>
<dbReference type="PANTHER" id="PTHR40375">
    <property type="entry name" value="SPORULATION-SPECIFIC PROTEIN 22"/>
    <property type="match status" value="1"/>
</dbReference>
<dbReference type="InterPro" id="IPR013940">
    <property type="entry name" value="Spo22/ZIP4/TEX11"/>
</dbReference>
<dbReference type="GO" id="GO:0051321">
    <property type="term" value="P:meiotic cell cycle"/>
    <property type="evidence" value="ECO:0007669"/>
    <property type="project" value="UniProtKB-KW"/>
</dbReference>
<dbReference type="Proteomes" id="UP000059188">
    <property type="component" value="Unassembled WGS sequence"/>
</dbReference>
<gene>
    <name evidence="3" type="ORF">RSOLAG1IB_03081</name>
</gene>
<name>A0A0B7FKX0_THACB</name>
<proteinExistence type="predicted"/>
<dbReference type="OrthoDB" id="65716at2759"/>
<sequence>MDAAWKDGNENVAFFMLEQATDERRLDAMPIPEVEDILGRALEIGKMALRRSWHNEMDPNGATSVSIQEASIQESSSTANGKVATVAVKWLQKSFQVLERVEHDNSPNLRSLRETLLRSLARAYFASSSVVESNLERAEATIDELIHGQDTASLDVNLLWMKLAVVKRRGVDVAQISNAFSSILYKLDFQEANVMSFLREVQTVVEISTDLAIGTTQELLDKALGSPDRNGHSFVDTIMMALLLLVKTLQHSDAHNVAEKACQSIARRVDFVLDKTSAAACQLVLWRNGEASYKAKKWIEAADWFVLSASPAFQSMPGAQSRCVRKASLCYIQQGEYAQASILVSRCSQDESATHYIRFLAAVHQGKVVFIISGASNPLTLSSVRARRGRQVQSLRGEDRHAEILPAIQAVETMLSTSDFDRKMLLLAIQLAHETKQKTLLLAVLEAMYKTMQREPHVDVETEGITLVRCSIRIILDLLKEPLAATTQLIDSLKTNLQRALNLVKAMASKDNLPIISKDLSWLWRTAYNAGVAGCQDWEELIVAEILDLSREFMELYSTTLAAAQDLELKRSILLSSFTSISGRLFVARRLGSTPPAVELYTRLVKDIEAFRKRANEMSTDGAFDGDDRPDYMTNLFFTFEIEALCRIQEWQRIREVVEAATEMECVMPSTLEAMADLLVTSNSSSCLVSYSPPRLTVVGRCMPN</sequence>
<protein>
    <recommendedName>
        <fullName evidence="5">Protein ZIP4 homolog</fullName>
    </recommendedName>
</protein>
<keyword evidence="4" id="KW-1185">Reference proteome</keyword>
<organism evidence="3 4">
    <name type="scientific">Thanatephorus cucumeris (strain AG1-IB / isolate 7/3/14)</name>
    <name type="common">Lettuce bottom rot fungus</name>
    <name type="synonym">Rhizoctonia solani</name>
    <dbReference type="NCBI Taxonomy" id="1108050"/>
    <lineage>
        <taxon>Eukaryota</taxon>
        <taxon>Fungi</taxon>
        <taxon>Dikarya</taxon>
        <taxon>Basidiomycota</taxon>
        <taxon>Agaricomycotina</taxon>
        <taxon>Agaricomycetes</taxon>
        <taxon>Cantharellales</taxon>
        <taxon>Ceratobasidiaceae</taxon>
        <taxon>Rhizoctonia</taxon>
        <taxon>Rhizoctonia solani AG-1</taxon>
    </lineage>
</organism>
<dbReference type="Pfam" id="PF08631">
    <property type="entry name" value="SPO22"/>
    <property type="match status" value="1"/>
</dbReference>